<feature type="region of interest" description="Disordered" evidence="1">
    <location>
        <begin position="56"/>
        <end position="91"/>
    </location>
</feature>
<reference evidence="2" key="1">
    <citation type="journal article" date="2022" name="bioRxiv">
        <title>Sequencing and chromosome-scale assembly of the giantPleurodeles waltlgenome.</title>
        <authorList>
            <person name="Brown T."/>
            <person name="Elewa A."/>
            <person name="Iarovenko S."/>
            <person name="Subramanian E."/>
            <person name="Araus A.J."/>
            <person name="Petzold A."/>
            <person name="Susuki M."/>
            <person name="Suzuki K.-i.T."/>
            <person name="Hayashi T."/>
            <person name="Toyoda A."/>
            <person name="Oliveira C."/>
            <person name="Osipova E."/>
            <person name="Leigh N.D."/>
            <person name="Simon A."/>
            <person name="Yun M.H."/>
        </authorList>
    </citation>
    <scope>NUCLEOTIDE SEQUENCE</scope>
    <source>
        <strain evidence="2">20211129_DDA</strain>
        <tissue evidence="2">Liver</tissue>
    </source>
</reference>
<sequence>MVLRNCGYLSERRLQHGQAGKAARKEAALGPPRLPARAAAEPFVSGWEARPTTAMRTLLPGRGNGNCTYLGEEQRNGEALPHAPPLHPPQR</sequence>
<organism evidence="2 3">
    <name type="scientific">Pleurodeles waltl</name>
    <name type="common">Iberian ribbed newt</name>
    <dbReference type="NCBI Taxonomy" id="8319"/>
    <lineage>
        <taxon>Eukaryota</taxon>
        <taxon>Metazoa</taxon>
        <taxon>Chordata</taxon>
        <taxon>Craniata</taxon>
        <taxon>Vertebrata</taxon>
        <taxon>Euteleostomi</taxon>
        <taxon>Amphibia</taxon>
        <taxon>Batrachia</taxon>
        <taxon>Caudata</taxon>
        <taxon>Salamandroidea</taxon>
        <taxon>Salamandridae</taxon>
        <taxon>Pleurodelinae</taxon>
        <taxon>Pleurodeles</taxon>
    </lineage>
</organism>
<evidence type="ECO:0000256" key="1">
    <source>
        <dbReference type="SAM" id="MobiDB-lite"/>
    </source>
</evidence>
<name>A0AAV7MD08_PLEWA</name>
<feature type="compositionally biased region" description="Pro residues" evidence="1">
    <location>
        <begin position="82"/>
        <end position="91"/>
    </location>
</feature>
<gene>
    <name evidence="2" type="ORF">NDU88_006712</name>
</gene>
<dbReference type="EMBL" id="JANPWB010000014">
    <property type="protein sequence ID" value="KAJ1101646.1"/>
    <property type="molecule type" value="Genomic_DNA"/>
</dbReference>
<proteinExistence type="predicted"/>
<dbReference type="AlphaFoldDB" id="A0AAV7MD08"/>
<protein>
    <submittedName>
        <fullName evidence="2">Uncharacterized protein</fullName>
    </submittedName>
</protein>
<evidence type="ECO:0000313" key="3">
    <source>
        <dbReference type="Proteomes" id="UP001066276"/>
    </source>
</evidence>
<accession>A0AAV7MD08</accession>
<dbReference type="Proteomes" id="UP001066276">
    <property type="component" value="Chromosome 10"/>
</dbReference>
<evidence type="ECO:0000313" key="2">
    <source>
        <dbReference type="EMBL" id="KAJ1101646.1"/>
    </source>
</evidence>
<keyword evidence="3" id="KW-1185">Reference proteome</keyword>
<comment type="caution">
    <text evidence="2">The sequence shown here is derived from an EMBL/GenBank/DDBJ whole genome shotgun (WGS) entry which is preliminary data.</text>
</comment>